<dbReference type="EMBL" id="QJTI01000004">
    <property type="protein sequence ID" value="PYF04167.1"/>
    <property type="molecule type" value="Genomic_DNA"/>
</dbReference>
<name>A0A318TK33_9BRAD</name>
<keyword evidence="3" id="KW-1185">Reference proteome</keyword>
<protein>
    <submittedName>
        <fullName evidence="2">Uncharacterized protein</fullName>
    </submittedName>
</protein>
<keyword evidence="1" id="KW-0812">Transmembrane</keyword>
<feature type="transmembrane region" description="Helical" evidence="1">
    <location>
        <begin position="6"/>
        <end position="26"/>
    </location>
</feature>
<keyword evidence="1" id="KW-0472">Membrane</keyword>
<evidence type="ECO:0000256" key="1">
    <source>
        <dbReference type="SAM" id="Phobius"/>
    </source>
</evidence>
<organism evidence="2 3">
    <name type="scientific">Rhodopseudomonas faecalis</name>
    <dbReference type="NCBI Taxonomy" id="99655"/>
    <lineage>
        <taxon>Bacteria</taxon>
        <taxon>Pseudomonadati</taxon>
        <taxon>Pseudomonadota</taxon>
        <taxon>Alphaproteobacteria</taxon>
        <taxon>Hyphomicrobiales</taxon>
        <taxon>Nitrobacteraceae</taxon>
        <taxon>Rhodopseudomonas</taxon>
    </lineage>
</organism>
<proteinExistence type="predicted"/>
<keyword evidence="1" id="KW-1133">Transmembrane helix</keyword>
<comment type="caution">
    <text evidence="2">The sequence shown here is derived from an EMBL/GenBank/DDBJ whole genome shotgun (WGS) entry which is preliminary data.</text>
</comment>
<accession>A0A318TK33</accession>
<evidence type="ECO:0000313" key="2">
    <source>
        <dbReference type="EMBL" id="PYF04167.1"/>
    </source>
</evidence>
<sequence length="31" mass="3524">MKDAVNLVTFGLLVGLVLVPTLRRWLSKLRD</sequence>
<dbReference type="Proteomes" id="UP000248148">
    <property type="component" value="Unassembled WGS sequence"/>
</dbReference>
<gene>
    <name evidence="2" type="ORF">BJ122_104147</name>
</gene>
<reference evidence="2 3" key="1">
    <citation type="submission" date="2018-06" db="EMBL/GenBank/DDBJ databases">
        <title>Genomic Encyclopedia of Archaeal and Bacterial Type Strains, Phase II (KMG-II): from individual species to whole genera.</title>
        <authorList>
            <person name="Goeker M."/>
        </authorList>
    </citation>
    <scope>NUCLEOTIDE SEQUENCE [LARGE SCALE GENOMIC DNA]</scope>
    <source>
        <strain evidence="2 3">JCM 11668</strain>
    </source>
</reference>
<dbReference type="AlphaFoldDB" id="A0A318TK33"/>
<evidence type="ECO:0000313" key="3">
    <source>
        <dbReference type="Proteomes" id="UP000248148"/>
    </source>
</evidence>